<organism evidence="1 2">
    <name type="scientific">Alteromonas pelagimontana</name>
    <dbReference type="NCBI Taxonomy" id="1858656"/>
    <lineage>
        <taxon>Bacteria</taxon>
        <taxon>Pseudomonadati</taxon>
        <taxon>Pseudomonadota</taxon>
        <taxon>Gammaproteobacteria</taxon>
        <taxon>Alteromonadales</taxon>
        <taxon>Alteromonadaceae</taxon>
        <taxon>Alteromonas/Salinimonas group</taxon>
        <taxon>Alteromonas</taxon>
    </lineage>
</organism>
<accession>A0A6M4MG27</accession>
<evidence type="ECO:0000313" key="2">
    <source>
        <dbReference type="Proteomes" id="UP000219285"/>
    </source>
</evidence>
<evidence type="ECO:0000313" key="1">
    <source>
        <dbReference type="EMBL" id="QJR82022.1"/>
    </source>
</evidence>
<dbReference type="Proteomes" id="UP000219285">
    <property type="component" value="Chromosome"/>
</dbReference>
<dbReference type="KEGG" id="apel:CA267_015300"/>
<gene>
    <name evidence="1" type="ORF">CA267_015300</name>
</gene>
<evidence type="ECO:0008006" key="3">
    <source>
        <dbReference type="Google" id="ProtNLM"/>
    </source>
</evidence>
<dbReference type="EMBL" id="CP052766">
    <property type="protein sequence ID" value="QJR82022.1"/>
    <property type="molecule type" value="Genomic_DNA"/>
</dbReference>
<sequence length="145" mass="15917">MSWHKLLIVMLVIAAIGATRVVAGTELVVVVHKNNPTIVLSKSQLIDMFMGKFVAFPNGAPAVPVDIGGNAGAREEFYRELVGMPLARVNAYWSRVKFSGKARPPSEYKDEQAILDFVSRTENGIAYVSKQSITPSVKVVYSFDE</sequence>
<proteinExistence type="predicted"/>
<dbReference type="OrthoDB" id="5368544at2"/>
<dbReference type="AlphaFoldDB" id="A0A6M4MG27"/>
<reference evidence="1 2" key="2">
    <citation type="submission" date="2020-04" db="EMBL/GenBank/DDBJ databases">
        <title>Complete genome sequence of Alteromonas pelagimontana 5.12T.</title>
        <authorList>
            <person name="Sinha R.K."/>
            <person name="Krishnan K.P."/>
            <person name="Kurian J.P."/>
        </authorList>
    </citation>
    <scope>NUCLEOTIDE SEQUENCE [LARGE SCALE GENOMIC DNA]</scope>
    <source>
        <strain evidence="1 2">5.12</strain>
    </source>
</reference>
<dbReference type="SUPFAM" id="SSF53850">
    <property type="entry name" value="Periplasmic binding protein-like II"/>
    <property type="match status" value="1"/>
</dbReference>
<dbReference type="RefSeq" id="WP_083638563.1">
    <property type="nucleotide sequence ID" value="NZ_CP052766.1"/>
</dbReference>
<dbReference type="Gene3D" id="3.40.190.10">
    <property type="entry name" value="Periplasmic binding protein-like II"/>
    <property type="match status" value="1"/>
</dbReference>
<name>A0A6M4MG27_9ALTE</name>
<keyword evidence="2" id="KW-1185">Reference proteome</keyword>
<reference evidence="2" key="1">
    <citation type="submission" date="2014-12" db="EMBL/GenBank/DDBJ databases">
        <title>Complete genome sequence of a multi-drug resistant Klebsiella pneumoniae.</title>
        <authorList>
            <person name="Hua X."/>
            <person name="Chen Q."/>
            <person name="Li X."/>
            <person name="Feng Y."/>
            <person name="Ruan Z."/>
            <person name="Yu Y."/>
        </authorList>
    </citation>
    <scope>NUCLEOTIDE SEQUENCE [LARGE SCALE GENOMIC DNA]</scope>
    <source>
        <strain evidence="2">5.12</strain>
    </source>
</reference>
<protein>
    <recommendedName>
        <fullName evidence="3">Phosphate ABC transporter substrate-binding protein</fullName>
    </recommendedName>
</protein>